<organism evidence="2">
    <name type="scientific">Podoviridae sp. ct8dV2</name>
    <dbReference type="NCBI Taxonomy" id="2825222"/>
    <lineage>
        <taxon>Viruses</taxon>
        <taxon>Duplodnaviria</taxon>
        <taxon>Heunggongvirae</taxon>
        <taxon>Uroviricota</taxon>
        <taxon>Caudoviricetes</taxon>
    </lineage>
</organism>
<keyword evidence="1" id="KW-1133">Transmembrane helix</keyword>
<evidence type="ECO:0000313" key="2">
    <source>
        <dbReference type="EMBL" id="DAE08845.1"/>
    </source>
</evidence>
<name>A0A8S5PQP3_9CAUD</name>
<dbReference type="Pfam" id="PF16083">
    <property type="entry name" value="Phage_holin_3_3"/>
    <property type="match status" value="1"/>
</dbReference>
<dbReference type="InterPro" id="IPR032126">
    <property type="entry name" value="LydA_holin"/>
</dbReference>
<proteinExistence type="predicted"/>
<evidence type="ECO:0000256" key="1">
    <source>
        <dbReference type="SAM" id="Phobius"/>
    </source>
</evidence>
<feature type="transmembrane region" description="Helical" evidence="1">
    <location>
        <begin position="91"/>
        <end position="110"/>
    </location>
</feature>
<keyword evidence="1" id="KW-0812">Transmembrane</keyword>
<feature type="transmembrane region" description="Helical" evidence="1">
    <location>
        <begin position="62"/>
        <end position="79"/>
    </location>
</feature>
<sequence length="156" mass="16609">MASAFGVVPHGACEMAGGCVGCECGDCGQIGVPGMARGVSFARGDGRMKQQIVSIFEKVVELLPVILLGGFGGFIRTVAGKVRGEPYRWRMAIPEILIAIFAGLVVYWLMVEYSFGGDNLRAAATSLAGYCARPLLAICREGMPKIFKMLLKGKSE</sequence>
<dbReference type="EMBL" id="BK015477">
    <property type="protein sequence ID" value="DAE08845.1"/>
    <property type="molecule type" value="Genomic_DNA"/>
</dbReference>
<accession>A0A8S5PQP3</accession>
<reference evidence="2" key="1">
    <citation type="journal article" date="2021" name="Proc. Natl. Acad. Sci. U.S.A.">
        <title>A Catalog of Tens of Thousands of Viruses from Human Metagenomes Reveals Hidden Associations with Chronic Diseases.</title>
        <authorList>
            <person name="Tisza M.J."/>
            <person name="Buck C.B."/>
        </authorList>
    </citation>
    <scope>NUCLEOTIDE SEQUENCE</scope>
    <source>
        <strain evidence="2">Ct8dV2</strain>
    </source>
</reference>
<protein>
    <submittedName>
        <fullName evidence="2">LydA holin phage, holin superfamily III</fullName>
    </submittedName>
</protein>
<keyword evidence="1" id="KW-0472">Membrane</keyword>